<dbReference type="SUPFAM" id="SSF52540">
    <property type="entry name" value="P-loop containing nucleoside triphosphate hydrolases"/>
    <property type="match status" value="2"/>
</dbReference>
<evidence type="ECO:0000256" key="1">
    <source>
        <dbReference type="ARBA" id="ARBA00006992"/>
    </source>
</evidence>
<proteinExistence type="inferred from homology"/>
<reference evidence="8" key="1">
    <citation type="submission" date="2021-10" db="EMBL/GenBank/DDBJ databases">
        <title>Tropical sea cucumber genome reveals ecological adaptation and Cuvierian tubules defense mechanism.</title>
        <authorList>
            <person name="Chen T."/>
        </authorList>
    </citation>
    <scope>NUCLEOTIDE SEQUENCE</scope>
    <source>
        <strain evidence="8">Nanhai2018</strain>
        <tissue evidence="8">Muscle</tissue>
    </source>
</reference>
<dbReference type="InterPro" id="IPR026741">
    <property type="entry name" value="SNO"/>
</dbReference>
<evidence type="ECO:0000313" key="9">
    <source>
        <dbReference type="Proteomes" id="UP001152320"/>
    </source>
</evidence>
<dbReference type="PANTHER" id="PTHR12706:SF33">
    <property type="entry name" value="PROTEIN WITH HELICASE_C DOMAIN"/>
    <property type="match status" value="1"/>
</dbReference>
<keyword evidence="2" id="KW-0805">Transcription regulation</keyword>
<feature type="compositionally biased region" description="Polar residues" evidence="4">
    <location>
        <begin position="624"/>
        <end position="644"/>
    </location>
</feature>
<feature type="domain" description="Strawberry notch helicase C" evidence="5">
    <location>
        <begin position="593"/>
        <end position="878"/>
    </location>
</feature>
<dbReference type="GO" id="GO:0006355">
    <property type="term" value="P:regulation of DNA-templated transcription"/>
    <property type="evidence" value="ECO:0007669"/>
    <property type="project" value="InterPro"/>
</dbReference>
<dbReference type="InterPro" id="IPR026937">
    <property type="entry name" value="SBNO_Helicase_C_dom"/>
</dbReference>
<evidence type="ECO:0000256" key="4">
    <source>
        <dbReference type="SAM" id="MobiDB-lite"/>
    </source>
</evidence>
<sequence>MNHNGNALLAQSNRSLGPVQNQVSPTGTGQNQHYALGQSPPGHLILNTPNKNGINVAQQGMSPLQYQKLLQGSPAHLQYQQLLQGSPGMISSIPGSSPPTVDIQEEMKRLSEEGLEENISAEVFSLYKAKEVIPGAFTHPGDVVEASSLAAVPLPKPAYNLASSIPAELIEGGKLSSLQLEGIQYASQRHQTILPNGNRAGFFIGDAAGVGKGRQIAGIILDNYARGRTKHIWFSISADLKVDAQRDFHDIECHIKVIEGCQQLDRETRVFGLPSDFKSGVVFSTYATLVSSVQRGGSSFSSRQSRLQQLMDWCGRDQFDGCLIFDECHKAKNFIPGKEQNSTKVAMAVTSIQRMLPKARVVYCSATGVSDVKNMAFMERLGLWGEGAPFSSFDHFLENINKRGLGAAEMLAMEMKASGMYVSRGLSYKEAEFVTIEANLTEEQEKMYDIAAHLWNEVKTALETAVTRCNTSNPRVWTLFWSCHQRFFRQLCLGVKVPTIVKEAKKAIEDGYCVVVGLQTTGEASLDSEVSKGETLHDFVSTAREMLFRFIMQNFPTKNIPVPNEPMVDEEWCLKAKELLLTFTHQIDLPNCALDDIIDQLGGPSCVAEMTGRKARMVRDPTAGQGSKNSVTYEQRSGDSNDVDSLNVQERNAFMQGKKLVAIISDAASTGISLHADSRVANQRRRIHLTVELPWSADKAVQQMGRSHRSNQSSGPLYKLLTTNLGGERRFASAVAKRLQTLGALTQGDRRAAAGADMTEFNFDTVYGRNALKNMYNSILYRQLAPGVNLEKILQKDQSFDEFIIEMQESLVLMGVLETMNSHSIKDSYVKDVSKFLNRILGLKVKKQNMIFNYFYECLQATIATAKKEGKYNEGLLDISASSVDIIGQPTEVFKDANKSTPTRHVSLTIDRGMSWEMALERFNSLQGKRNGFYRSRYERFGRYLYLLATQKADKSHVFKVARPNTGVSNFDEDIGDLLTRYIPVPVEKAEKGWKELYEYSSNHCIHGSQCKHKDLCTVGSRKYQLDLLCGGIIPIMSILEQTLHVNASKFQFSKTVTNMRVVRIQLTNGERLIGLRYPAVLLPLVDDSLKQQKLMQKVQARLQLGQNGIEVDPSSIGQSADQPKQSIIEPEVEVIPKFLKKAMTPPNTLKNYFKRREDNGQKASESPPKSEEKETTVQSTPKETSQSSGDSDDCFIVEDGESTKKKRKKRRSERLNKRRKSNTRIEKKSDSEKENKESPSSSTIKDSSEETEKKVDIPLGESSLDVSQAVDSAAETPKGIVTANRVKKTKQTNIASMFAKQSVVKEKKLECPICSTVMPSKMSNKEFNDHIDECLLNA</sequence>
<organism evidence="8 9">
    <name type="scientific">Holothuria leucospilota</name>
    <name type="common">Black long sea cucumber</name>
    <name type="synonym">Mertensiothuria leucospilota</name>
    <dbReference type="NCBI Taxonomy" id="206669"/>
    <lineage>
        <taxon>Eukaryota</taxon>
        <taxon>Metazoa</taxon>
        <taxon>Echinodermata</taxon>
        <taxon>Eleutherozoa</taxon>
        <taxon>Echinozoa</taxon>
        <taxon>Holothuroidea</taxon>
        <taxon>Aspidochirotacea</taxon>
        <taxon>Aspidochirotida</taxon>
        <taxon>Holothuriidae</taxon>
        <taxon>Holothuria</taxon>
    </lineage>
</organism>
<dbReference type="GO" id="GO:0042393">
    <property type="term" value="F:histone binding"/>
    <property type="evidence" value="ECO:0007669"/>
    <property type="project" value="TreeGrafter"/>
</dbReference>
<dbReference type="PANTHER" id="PTHR12706">
    <property type="entry name" value="STRAWBERRY NOTCH-RELATED"/>
    <property type="match status" value="1"/>
</dbReference>
<dbReference type="Pfam" id="PF25373">
    <property type="entry name" value="SBNO"/>
    <property type="match status" value="1"/>
</dbReference>
<protein>
    <submittedName>
        <fullName evidence="8">Protein FORGETTER 1</fullName>
    </submittedName>
</protein>
<dbReference type="InterPro" id="IPR039187">
    <property type="entry name" value="SNO_AAA"/>
</dbReference>
<dbReference type="Proteomes" id="UP001152320">
    <property type="component" value="Chromosome 13"/>
</dbReference>
<feature type="domain" description="Strawberry notch AAA" evidence="6">
    <location>
        <begin position="139"/>
        <end position="449"/>
    </location>
</feature>
<keyword evidence="3" id="KW-0804">Transcription</keyword>
<name>A0A9Q1BPV0_HOLLE</name>
<comment type="similarity">
    <text evidence="1">Belongs to the SBNO family.</text>
</comment>
<dbReference type="GO" id="GO:0005634">
    <property type="term" value="C:nucleus"/>
    <property type="evidence" value="ECO:0007669"/>
    <property type="project" value="TreeGrafter"/>
</dbReference>
<feature type="compositionally biased region" description="Basic and acidic residues" evidence="4">
    <location>
        <begin position="1224"/>
        <end position="1238"/>
    </location>
</feature>
<dbReference type="EMBL" id="JAIZAY010000013">
    <property type="protein sequence ID" value="KAJ8030843.1"/>
    <property type="molecule type" value="Genomic_DNA"/>
</dbReference>
<dbReference type="OrthoDB" id="421838at2759"/>
<dbReference type="Gene3D" id="3.40.50.300">
    <property type="entry name" value="P-loop containing nucleotide triphosphate hydrolases"/>
    <property type="match status" value="2"/>
</dbReference>
<feature type="domain" description="SBNO alpha/beta" evidence="7">
    <location>
        <begin position="914"/>
        <end position="1022"/>
    </location>
</feature>
<dbReference type="Pfam" id="PF13872">
    <property type="entry name" value="AAA_34"/>
    <property type="match status" value="1"/>
</dbReference>
<dbReference type="FunFam" id="3.40.50.300:FF:000342">
    <property type="entry name" value="Protein strawberry notch homolog 2"/>
    <property type="match status" value="1"/>
</dbReference>
<evidence type="ECO:0000259" key="6">
    <source>
        <dbReference type="Pfam" id="PF13872"/>
    </source>
</evidence>
<dbReference type="InterPro" id="IPR027417">
    <property type="entry name" value="P-loop_NTPase"/>
</dbReference>
<dbReference type="Pfam" id="PF13871">
    <property type="entry name" value="Helicase_C_4"/>
    <property type="match status" value="1"/>
</dbReference>
<evidence type="ECO:0000256" key="2">
    <source>
        <dbReference type="ARBA" id="ARBA00023015"/>
    </source>
</evidence>
<feature type="compositionally biased region" description="Acidic residues" evidence="4">
    <location>
        <begin position="1191"/>
        <end position="1201"/>
    </location>
</feature>
<dbReference type="Gene3D" id="3.30.160.60">
    <property type="entry name" value="Classic Zinc Finger"/>
    <property type="match status" value="1"/>
</dbReference>
<evidence type="ECO:0000259" key="7">
    <source>
        <dbReference type="Pfam" id="PF25373"/>
    </source>
</evidence>
<accession>A0A9Q1BPV0</accession>
<feature type="compositionally biased region" description="Polar residues" evidence="4">
    <location>
        <begin position="1177"/>
        <end position="1190"/>
    </location>
</feature>
<feature type="region of interest" description="Disordered" evidence="4">
    <location>
        <begin position="11"/>
        <end position="43"/>
    </location>
</feature>
<evidence type="ECO:0000313" key="8">
    <source>
        <dbReference type="EMBL" id="KAJ8030843.1"/>
    </source>
</evidence>
<dbReference type="InterPro" id="IPR057332">
    <property type="entry name" value="SBNO_a/b_dom"/>
</dbReference>
<gene>
    <name evidence="8" type="ORF">HOLleu_27375</name>
</gene>
<comment type="caution">
    <text evidence="8">The sequence shown here is derived from an EMBL/GenBank/DDBJ whole genome shotgun (WGS) entry which is preliminary data.</text>
</comment>
<feature type="region of interest" description="Disordered" evidence="4">
    <location>
        <begin position="1159"/>
        <end position="1277"/>
    </location>
</feature>
<dbReference type="GO" id="GO:0031490">
    <property type="term" value="F:chromatin DNA binding"/>
    <property type="evidence" value="ECO:0007669"/>
    <property type="project" value="TreeGrafter"/>
</dbReference>
<evidence type="ECO:0000259" key="5">
    <source>
        <dbReference type="Pfam" id="PF13871"/>
    </source>
</evidence>
<keyword evidence="9" id="KW-1185">Reference proteome</keyword>
<feature type="compositionally biased region" description="Basic and acidic residues" evidence="4">
    <location>
        <begin position="1247"/>
        <end position="1257"/>
    </location>
</feature>
<feature type="region of interest" description="Disordered" evidence="4">
    <location>
        <begin position="617"/>
        <end position="644"/>
    </location>
</feature>
<feature type="compositionally biased region" description="Basic residues" evidence="4">
    <location>
        <begin position="1205"/>
        <end position="1223"/>
    </location>
</feature>
<evidence type="ECO:0000256" key="3">
    <source>
        <dbReference type="ARBA" id="ARBA00023163"/>
    </source>
</evidence>
<feature type="compositionally biased region" description="Polar residues" evidence="4">
    <location>
        <begin position="11"/>
        <end position="33"/>
    </location>
</feature>